<gene>
    <name evidence="1" type="ORF">APAC_1558</name>
</gene>
<accession>A0A5C2HAW5</accession>
<evidence type="ECO:0000313" key="1">
    <source>
        <dbReference type="EMBL" id="QEP34665.1"/>
    </source>
</evidence>
<reference evidence="1" key="1">
    <citation type="submission" date="2019-09" db="EMBL/GenBank/DDBJ databases">
        <title>Complete genome sequencing of four Arcobacter species reveals a diverse suite of mobile elements.</title>
        <authorList>
            <person name="Miller W.G."/>
            <person name="Yee E."/>
            <person name="Bono J.L."/>
        </authorList>
    </citation>
    <scope>NUCLEOTIDE SEQUENCE [LARGE SCALE GENOMIC DNA]</scope>
    <source>
        <strain evidence="1">LMG 26638</strain>
    </source>
</reference>
<keyword evidence="2" id="KW-1185">Reference proteome</keyword>
<sequence length="197" mass="23116">MIKIEYAGLKPMISQHGISFKDGKEDKYKYLKYAIDILVSIDHPHISKQKYSHVLNDKRLSPNEIVDILKKHHPNLEETLDKEVSSYLKHLDNEENDVLNSTLEDIDKEVFINNLKIMRDYKTQRAKNKIFYFHCIQTIAKIIIENKIKKIETPFNERFWHILQTLEGELSKDKISSTLELDNSNDTTKAVLNVAIY</sequence>
<organism evidence="1 2">
    <name type="scientific">Malaciobacter pacificus</name>
    <dbReference type="NCBI Taxonomy" id="1080223"/>
    <lineage>
        <taxon>Bacteria</taxon>
        <taxon>Pseudomonadati</taxon>
        <taxon>Campylobacterota</taxon>
        <taxon>Epsilonproteobacteria</taxon>
        <taxon>Campylobacterales</taxon>
        <taxon>Arcobacteraceae</taxon>
        <taxon>Malaciobacter</taxon>
    </lineage>
</organism>
<reference evidence="1" key="2">
    <citation type="submission" date="2019-09" db="EMBL/GenBank/DDBJ databases">
        <title>Taxonomic note: a critical rebuttal of the proposed division of the genus Arcobacter into six genera, emended descriptions of Arcobacter anaerophilus and the genus Arcobacter, and an assessment of genus-level boundaries for Epsilonproteobacteria using in silico genomic comparator tools.</title>
        <authorList>
            <person name="On S.L.W."/>
            <person name="Miller W.G."/>
            <person name="Biggs P."/>
            <person name="Cornelius A."/>
            <person name="Vandamme P."/>
        </authorList>
    </citation>
    <scope>NUCLEOTIDE SEQUENCE [LARGE SCALE GENOMIC DNA]</scope>
    <source>
        <strain evidence="1">LMG 26638</strain>
    </source>
</reference>
<proteinExistence type="predicted"/>
<dbReference type="RefSeq" id="WP_170170136.1">
    <property type="nucleotide sequence ID" value="NZ_BMEF01000007.1"/>
</dbReference>
<protein>
    <submittedName>
        <fullName evidence="1">Uncharacterized protein</fullName>
    </submittedName>
</protein>
<dbReference type="EMBL" id="CP035928">
    <property type="protein sequence ID" value="QEP34665.1"/>
    <property type="molecule type" value="Genomic_DNA"/>
</dbReference>
<name>A0A5C2HAW5_9BACT</name>
<dbReference type="Proteomes" id="UP000322726">
    <property type="component" value="Chromosome"/>
</dbReference>
<evidence type="ECO:0000313" key="2">
    <source>
        <dbReference type="Proteomes" id="UP000322726"/>
    </source>
</evidence>
<dbReference type="AlphaFoldDB" id="A0A5C2HAW5"/>
<dbReference type="KEGG" id="apai:APAC_1558"/>